<dbReference type="InterPro" id="IPR027543">
    <property type="entry name" value="Lon_bac"/>
</dbReference>
<dbReference type="Gene3D" id="1.20.5.5270">
    <property type="match status" value="1"/>
</dbReference>
<gene>
    <name evidence="11" type="ORF">UFOPK3423_00504</name>
</gene>
<evidence type="ECO:0000256" key="2">
    <source>
        <dbReference type="ARBA" id="ARBA00022490"/>
    </source>
</evidence>
<dbReference type="InterPro" id="IPR003593">
    <property type="entry name" value="AAA+_ATPase"/>
</dbReference>
<dbReference type="FunFam" id="1.20.5.5270:FF:000002">
    <property type="entry name" value="Lon protease homolog"/>
    <property type="match status" value="1"/>
</dbReference>
<dbReference type="GO" id="GO:0005737">
    <property type="term" value="C:cytoplasm"/>
    <property type="evidence" value="ECO:0007669"/>
    <property type="project" value="UniProtKB-SubCell"/>
</dbReference>
<evidence type="ECO:0000313" key="11">
    <source>
        <dbReference type="EMBL" id="CAB4866332.1"/>
    </source>
</evidence>
<dbReference type="FunFam" id="3.40.50.300:FF:000382">
    <property type="entry name" value="Lon protease homolog 2, peroxisomal"/>
    <property type="match status" value="1"/>
</dbReference>
<dbReference type="GO" id="GO:0005524">
    <property type="term" value="F:ATP binding"/>
    <property type="evidence" value="ECO:0007669"/>
    <property type="project" value="UniProtKB-KW"/>
</dbReference>
<dbReference type="Gene3D" id="3.30.230.10">
    <property type="match status" value="1"/>
</dbReference>
<dbReference type="InterPro" id="IPR003959">
    <property type="entry name" value="ATPase_AAA_core"/>
</dbReference>
<dbReference type="InterPro" id="IPR027065">
    <property type="entry name" value="Lon_Prtase"/>
</dbReference>
<dbReference type="Gene3D" id="2.30.130.40">
    <property type="entry name" value="LON domain-like"/>
    <property type="match status" value="1"/>
</dbReference>
<dbReference type="PIRSF" id="PIRSF001174">
    <property type="entry name" value="Lon_proteas"/>
    <property type="match status" value="1"/>
</dbReference>
<dbReference type="InterPro" id="IPR020568">
    <property type="entry name" value="Ribosomal_Su5_D2-typ_SF"/>
</dbReference>
<dbReference type="GO" id="GO:0030163">
    <property type="term" value="P:protein catabolic process"/>
    <property type="evidence" value="ECO:0007669"/>
    <property type="project" value="InterPro"/>
</dbReference>
<dbReference type="GO" id="GO:0016887">
    <property type="term" value="F:ATP hydrolysis activity"/>
    <property type="evidence" value="ECO:0007669"/>
    <property type="project" value="InterPro"/>
</dbReference>
<keyword evidence="2" id="KW-0963">Cytoplasm</keyword>
<dbReference type="Pfam" id="PF00004">
    <property type="entry name" value="AAA"/>
    <property type="match status" value="1"/>
</dbReference>
<dbReference type="Gene3D" id="1.20.58.1480">
    <property type="match status" value="1"/>
</dbReference>
<dbReference type="GO" id="GO:0043565">
    <property type="term" value="F:sequence-specific DNA binding"/>
    <property type="evidence" value="ECO:0007669"/>
    <property type="project" value="InterPro"/>
</dbReference>
<feature type="domain" description="Lon proteolytic" evidence="9">
    <location>
        <begin position="614"/>
        <end position="797"/>
    </location>
</feature>
<dbReference type="EMBL" id="CAFBLQ010000039">
    <property type="protein sequence ID" value="CAB4866332.1"/>
    <property type="molecule type" value="Genomic_DNA"/>
</dbReference>
<keyword evidence="4" id="KW-0547">Nucleotide-binding</keyword>
<dbReference type="SUPFAM" id="SSF52540">
    <property type="entry name" value="P-loop containing nucleoside triphosphate hydrolases"/>
    <property type="match status" value="1"/>
</dbReference>
<feature type="domain" description="Lon N-terminal" evidence="10">
    <location>
        <begin position="25"/>
        <end position="218"/>
    </location>
</feature>
<evidence type="ECO:0000259" key="10">
    <source>
        <dbReference type="PROSITE" id="PS51787"/>
    </source>
</evidence>
<dbReference type="Gene3D" id="3.40.50.300">
    <property type="entry name" value="P-loop containing nucleotide triphosphate hydrolases"/>
    <property type="match status" value="1"/>
</dbReference>
<dbReference type="SUPFAM" id="SSF54211">
    <property type="entry name" value="Ribosomal protein S5 domain 2-like"/>
    <property type="match status" value="1"/>
</dbReference>
<dbReference type="InterPro" id="IPR027417">
    <property type="entry name" value="P-loop_NTPase"/>
</dbReference>
<evidence type="ECO:0000256" key="5">
    <source>
        <dbReference type="ARBA" id="ARBA00022801"/>
    </source>
</evidence>
<dbReference type="AlphaFoldDB" id="A0A6J7D5S3"/>
<dbReference type="InterPro" id="IPR003111">
    <property type="entry name" value="Lon_prtase_N"/>
</dbReference>
<keyword evidence="8" id="KW-0346">Stress response</keyword>
<dbReference type="PANTHER" id="PTHR10046">
    <property type="entry name" value="ATP DEPENDENT LON PROTEASE FAMILY MEMBER"/>
    <property type="match status" value="1"/>
</dbReference>
<evidence type="ECO:0000256" key="4">
    <source>
        <dbReference type="ARBA" id="ARBA00022741"/>
    </source>
</evidence>
<evidence type="ECO:0000256" key="8">
    <source>
        <dbReference type="ARBA" id="ARBA00023016"/>
    </source>
</evidence>
<dbReference type="SUPFAM" id="SSF88697">
    <property type="entry name" value="PUA domain-like"/>
    <property type="match status" value="1"/>
</dbReference>
<evidence type="ECO:0000256" key="1">
    <source>
        <dbReference type="ARBA" id="ARBA00004496"/>
    </source>
</evidence>
<name>A0A6J7D5S3_9ZZZZ</name>
<dbReference type="GO" id="GO:0004176">
    <property type="term" value="F:ATP-dependent peptidase activity"/>
    <property type="evidence" value="ECO:0007669"/>
    <property type="project" value="InterPro"/>
</dbReference>
<evidence type="ECO:0000256" key="7">
    <source>
        <dbReference type="ARBA" id="ARBA00022840"/>
    </source>
</evidence>
<dbReference type="InterPro" id="IPR054594">
    <property type="entry name" value="Lon_lid"/>
</dbReference>
<protein>
    <submittedName>
        <fullName evidence="11">Unannotated protein</fullName>
    </submittedName>
</protein>
<dbReference type="HAMAP" id="MF_01973">
    <property type="entry name" value="lon_bact"/>
    <property type="match status" value="1"/>
</dbReference>
<dbReference type="Pfam" id="PF05362">
    <property type="entry name" value="Lon_C"/>
    <property type="match status" value="1"/>
</dbReference>
<comment type="subcellular location">
    <subcellularLocation>
        <location evidence="1">Cytoplasm</location>
    </subcellularLocation>
</comment>
<evidence type="ECO:0000256" key="6">
    <source>
        <dbReference type="ARBA" id="ARBA00022825"/>
    </source>
</evidence>
<dbReference type="PROSITE" id="PS51786">
    <property type="entry name" value="LON_PROTEOLYTIC"/>
    <property type="match status" value="1"/>
</dbReference>
<dbReference type="NCBIfam" id="TIGR00763">
    <property type="entry name" value="lon"/>
    <property type="match status" value="1"/>
</dbReference>
<dbReference type="InterPro" id="IPR046336">
    <property type="entry name" value="Lon_prtase_N_sf"/>
</dbReference>
<accession>A0A6J7D5S3</accession>
<dbReference type="InterPro" id="IPR008269">
    <property type="entry name" value="Lon_proteolytic"/>
</dbReference>
<proteinExistence type="inferred from homology"/>
<dbReference type="InterPro" id="IPR015947">
    <property type="entry name" value="PUA-like_sf"/>
</dbReference>
<evidence type="ECO:0000259" key="9">
    <source>
        <dbReference type="PROSITE" id="PS51786"/>
    </source>
</evidence>
<reference evidence="11" key="1">
    <citation type="submission" date="2020-05" db="EMBL/GenBank/DDBJ databases">
        <authorList>
            <person name="Chiriac C."/>
            <person name="Salcher M."/>
            <person name="Ghai R."/>
            <person name="Kavagutti S V."/>
        </authorList>
    </citation>
    <scope>NUCLEOTIDE SEQUENCE</scope>
</reference>
<dbReference type="InterPro" id="IPR008268">
    <property type="entry name" value="Peptidase_S16_AS"/>
</dbReference>
<dbReference type="Pfam" id="PF22667">
    <property type="entry name" value="Lon_lid"/>
    <property type="match status" value="1"/>
</dbReference>
<dbReference type="SMART" id="SM00464">
    <property type="entry name" value="LON"/>
    <property type="match status" value="1"/>
</dbReference>
<dbReference type="SMART" id="SM00382">
    <property type="entry name" value="AAA"/>
    <property type="match status" value="1"/>
</dbReference>
<dbReference type="InterPro" id="IPR014721">
    <property type="entry name" value="Ribsml_uS5_D2-typ_fold_subgr"/>
</dbReference>
<dbReference type="PRINTS" id="PR00830">
    <property type="entry name" value="ENDOLAPTASE"/>
</dbReference>
<dbReference type="PROSITE" id="PS01046">
    <property type="entry name" value="LON_SER"/>
    <property type="match status" value="1"/>
</dbReference>
<dbReference type="Gene3D" id="1.10.8.60">
    <property type="match status" value="1"/>
</dbReference>
<keyword evidence="5" id="KW-0378">Hydrolase</keyword>
<keyword evidence="7" id="KW-0067">ATP-binding</keyword>
<keyword evidence="3" id="KW-0645">Protease</keyword>
<dbReference type="GO" id="GO:0006508">
    <property type="term" value="P:proteolysis"/>
    <property type="evidence" value="ECO:0007669"/>
    <property type="project" value="UniProtKB-KW"/>
</dbReference>
<dbReference type="InterPro" id="IPR004815">
    <property type="entry name" value="Lon_bac/euk-typ"/>
</dbReference>
<sequence>MIELTHDGVGRIVEVGGQRPLPAELPVLPLRETVALPDTLIPLAIGQERSVKLVDDVLAGDRMLVMVAARDTQTESPGPDQLYDVGVVGSIARMMKVPDGSLRILVQGAERVRIDGWVRETPYLVAQITELPDVLRESPELTALERNVQQTFAEIVEQVPYLPEELQVAVANIDDAVTLANLIAGSLRLKTEEKQGLLEEPDVQRRLRRLAEILAREAEVIQIGSKIQSQVQSELEKGQREFVLRQQLKAIQVELGEFDEAAAEAATLREQLDAARLPEDARAQADRELRRLESLPPQAAEYGVIRTYLEWLAELPWAVSTTDNLDLQHARAVLDEDHYDIEQVKDRIIEFLAVRQLTAAAGEQPAGSILCLVGPPGVGKTSIGRSIAKALGREFERISAGGVRDESEIRGHRRTYIGAMPGTIMRALRDAGSRNPLFMIDEIDKMGSDWRGDPASAMLEVLDPEQNATFRDHYLDVPFDLTDVMFLTTANTLDTIPRPLLDRMEVIQLAGYTADEKLQIAKRYLVPRQIERNGLKKSWISFSDGALKAIITDYTREAGVRGLERVIGTVCRRVAREIAESGGRRPAKRIAIGEERARELLGKARFHEEARRRTREPGVATGLAWTPVGGDVLFIEAAAMPGKGGLTITGQLGEVMRESAQAALTFVRGHAAEIAPGVEDDWFATHDLHLHVPAGAIPKDGPSAGITMTTALASLLSGRPVSGDVAMTGEVTLTGQVLPIGGLKEKALAAQRNGIRMVIAPAANEADIEDIPEHLRRHLSFLFVDDVREVLNAALEPARGVARAPDAAAASLGGEPG</sequence>
<organism evidence="11">
    <name type="scientific">freshwater metagenome</name>
    <dbReference type="NCBI Taxonomy" id="449393"/>
    <lineage>
        <taxon>unclassified sequences</taxon>
        <taxon>metagenomes</taxon>
        <taxon>ecological metagenomes</taxon>
    </lineage>
</organism>
<keyword evidence="6" id="KW-0720">Serine protease</keyword>
<dbReference type="Pfam" id="PF02190">
    <property type="entry name" value="LON_substr_bdg"/>
    <property type="match status" value="1"/>
</dbReference>
<dbReference type="PROSITE" id="PS51787">
    <property type="entry name" value="LON_N"/>
    <property type="match status" value="1"/>
</dbReference>
<evidence type="ECO:0000256" key="3">
    <source>
        <dbReference type="ARBA" id="ARBA00022670"/>
    </source>
</evidence>
<dbReference type="CDD" id="cd19500">
    <property type="entry name" value="RecA-like_Lon"/>
    <property type="match status" value="1"/>
</dbReference>
<dbReference type="GO" id="GO:0004252">
    <property type="term" value="F:serine-type endopeptidase activity"/>
    <property type="evidence" value="ECO:0007669"/>
    <property type="project" value="InterPro"/>
</dbReference>